<dbReference type="InterPro" id="IPR019349">
    <property type="entry name" value="Ribosomal_mS35_mit"/>
</dbReference>
<evidence type="ECO:0000313" key="4">
    <source>
        <dbReference type="Proteomes" id="UP001431209"/>
    </source>
</evidence>
<organism evidence="3 4">
    <name type="scientific">Acrasis kona</name>
    <dbReference type="NCBI Taxonomy" id="1008807"/>
    <lineage>
        <taxon>Eukaryota</taxon>
        <taxon>Discoba</taxon>
        <taxon>Heterolobosea</taxon>
        <taxon>Tetramitia</taxon>
        <taxon>Eutetramitia</taxon>
        <taxon>Acrasidae</taxon>
        <taxon>Acrasis</taxon>
    </lineage>
</organism>
<evidence type="ECO:0000313" key="3">
    <source>
        <dbReference type="EMBL" id="KAL0484790.1"/>
    </source>
</evidence>
<comment type="caution">
    <text evidence="3">The sequence shown here is derived from an EMBL/GenBank/DDBJ whole genome shotgun (WGS) entry which is preliminary data.</text>
</comment>
<gene>
    <name evidence="3" type="ORF">AKO1_003682</name>
</gene>
<keyword evidence="4" id="KW-1185">Reference proteome</keyword>
<dbReference type="EMBL" id="JAOPGA020001068">
    <property type="protein sequence ID" value="KAL0484790.1"/>
    <property type="molecule type" value="Genomic_DNA"/>
</dbReference>
<evidence type="ECO:0000259" key="2">
    <source>
        <dbReference type="Pfam" id="PF10213"/>
    </source>
</evidence>
<proteinExistence type="predicted"/>
<dbReference type="Pfam" id="PF10213">
    <property type="entry name" value="MRP-S28"/>
    <property type="match status" value="1"/>
</dbReference>
<accession>A0AAW2Z5Q1</accession>
<evidence type="ECO:0000256" key="1">
    <source>
        <dbReference type="SAM" id="MobiDB-lite"/>
    </source>
</evidence>
<sequence length="888" mass="102753">MATQYTGMRYAIKAMKSMKSMIKVRTVDDLPPSVLRPALNDEKAREQLKKILEGIKESGMVTDYQTIHSGISVDGLPEVNTLDTTSFMSEPDYLKRATNTKTPEKGTGVTARLEHSRQFGGLDPRLQNILKPFKTTEALKEHLSQLKVESKIADYLALLSDESAYLDACFEKEVDPLTEKAIKYRKNPSEFIQHQRFHRLLSDIVFYGLDAEEVNKLESISYTSIKEEVEYENFLQDPVDTVAKLAAQVGSIWSGTVTDENEAEVIAKFQRFENELYNSNNGILDAERIKHKPSHRAQRFRAFPTAYQSEEKLKYIDELSRVRILNPSEARIKFILLLRRKLADYTFDAKEQAEKKAHAKEIAEWVREYLSKMNQHKDQFDEIHDRYENDEFVKNETQIRSILRQEKMRTQKESEESEGSEQQVQDKQEFSKLVQLQKRNDEIFFERLENELESSPSDSEVVTPILSVVKNVQQFKYQLLDQHSEQLQKVMATNHASTILDHLEDRQSNATDLHKLNQQIMNQTQSKYSELLDQQQYKSMVSQLKKIITERTAMDQPRKYLCELYTKIQLIGTHFHVKQFDTMKQQNETTTTNSVAHEKARKLLDRLIVIARNHSRDHPDLPHETSYLNPETINRMISLISSDPLIMKQIKTAFLPKNYLKKQIVPPHKLYAVKNFACGPNYVNQTESRVRLTAKISDLKLNKVQTTRFKQIMLAAADGHKSKRFNVHDGSIYLKCRMFDTREANASYLKSTLVELKRLAMDDTIQLNAPIQKQPSTFDKIKERFSNLSDHDPDSEEALTKWIKLKKMGKFYVGADETYGFDYHWGGSAKQEGDAAVVAPEMSQVAVEEEALGEDEEYVTETIEEYLTDDEDNPEDYFSETDVDEMKA</sequence>
<dbReference type="Proteomes" id="UP001431209">
    <property type="component" value="Unassembled WGS sequence"/>
</dbReference>
<feature type="region of interest" description="Disordered" evidence="1">
    <location>
        <begin position="407"/>
        <end position="427"/>
    </location>
</feature>
<dbReference type="AlphaFoldDB" id="A0AAW2Z5Q1"/>
<name>A0AAW2Z5Q1_9EUKA</name>
<protein>
    <submittedName>
        <fullName evidence="3">ArcB</fullName>
    </submittedName>
</protein>
<feature type="domain" description="Small ribosomal subunit protein mS35 mitochondrial conserved" evidence="2">
    <location>
        <begin position="684"/>
        <end position="782"/>
    </location>
</feature>
<feature type="region of interest" description="Disordered" evidence="1">
    <location>
        <begin position="868"/>
        <end position="888"/>
    </location>
</feature>
<reference evidence="3 4" key="1">
    <citation type="submission" date="2024-03" db="EMBL/GenBank/DDBJ databases">
        <title>The Acrasis kona genome and developmental transcriptomes reveal deep origins of eukaryotic multicellular pathways.</title>
        <authorList>
            <person name="Sheikh S."/>
            <person name="Fu C.-J."/>
            <person name="Brown M.W."/>
            <person name="Baldauf S.L."/>
        </authorList>
    </citation>
    <scope>NUCLEOTIDE SEQUENCE [LARGE SCALE GENOMIC DNA]</scope>
    <source>
        <strain evidence="3 4">ATCC MYA-3509</strain>
    </source>
</reference>